<dbReference type="AlphaFoldDB" id="A0A383DPZ0"/>
<evidence type="ECO:0000313" key="8">
    <source>
        <dbReference type="EMBL" id="SVE46582.1"/>
    </source>
</evidence>
<dbReference type="InterPro" id="IPR003423">
    <property type="entry name" value="OMP_efflux"/>
</dbReference>
<keyword evidence="7" id="KW-0175">Coiled coil</keyword>
<evidence type="ECO:0000256" key="2">
    <source>
        <dbReference type="ARBA" id="ARBA00022448"/>
    </source>
</evidence>
<proteinExistence type="predicted"/>
<reference evidence="8" key="1">
    <citation type="submission" date="2018-05" db="EMBL/GenBank/DDBJ databases">
        <authorList>
            <person name="Lanie J.A."/>
            <person name="Ng W.-L."/>
            <person name="Kazmierczak K.M."/>
            <person name="Andrzejewski T.M."/>
            <person name="Davidsen T.M."/>
            <person name="Wayne K.J."/>
            <person name="Tettelin H."/>
            <person name="Glass J.I."/>
            <person name="Rusch D."/>
            <person name="Podicherti R."/>
            <person name="Tsui H.-C.T."/>
            <person name="Winkler M.E."/>
        </authorList>
    </citation>
    <scope>NUCLEOTIDE SEQUENCE</scope>
</reference>
<evidence type="ECO:0000256" key="5">
    <source>
        <dbReference type="ARBA" id="ARBA00023136"/>
    </source>
</evidence>
<evidence type="ECO:0000256" key="6">
    <source>
        <dbReference type="ARBA" id="ARBA00023237"/>
    </source>
</evidence>
<keyword evidence="6" id="KW-0998">Cell outer membrane</keyword>
<dbReference type="GO" id="GO:0009279">
    <property type="term" value="C:cell outer membrane"/>
    <property type="evidence" value="ECO:0007669"/>
    <property type="project" value="UniProtKB-SubCell"/>
</dbReference>
<dbReference type="Pfam" id="PF02321">
    <property type="entry name" value="OEP"/>
    <property type="match status" value="1"/>
</dbReference>
<dbReference type="GO" id="GO:1990281">
    <property type="term" value="C:efflux pump complex"/>
    <property type="evidence" value="ECO:0007669"/>
    <property type="project" value="TreeGrafter"/>
</dbReference>
<accession>A0A383DPZ0</accession>
<evidence type="ECO:0000256" key="3">
    <source>
        <dbReference type="ARBA" id="ARBA00022452"/>
    </source>
</evidence>
<keyword evidence="2" id="KW-0813">Transport</keyword>
<dbReference type="InterPro" id="IPR051906">
    <property type="entry name" value="TolC-like"/>
</dbReference>
<keyword evidence="5" id="KW-0472">Membrane</keyword>
<keyword evidence="3" id="KW-1134">Transmembrane beta strand</keyword>
<feature type="non-terminal residue" evidence="8">
    <location>
        <position position="1"/>
    </location>
</feature>
<dbReference type="GO" id="GO:0015288">
    <property type="term" value="F:porin activity"/>
    <property type="evidence" value="ECO:0007669"/>
    <property type="project" value="TreeGrafter"/>
</dbReference>
<gene>
    <name evidence="8" type="ORF">METZ01_LOCUS499436</name>
</gene>
<dbReference type="SUPFAM" id="SSF56954">
    <property type="entry name" value="Outer membrane efflux proteins (OEP)"/>
    <property type="match status" value="1"/>
</dbReference>
<organism evidence="8">
    <name type="scientific">marine metagenome</name>
    <dbReference type="NCBI Taxonomy" id="408172"/>
    <lineage>
        <taxon>unclassified sequences</taxon>
        <taxon>metagenomes</taxon>
        <taxon>ecological metagenomes</taxon>
    </lineage>
</organism>
<dbReference type="PANTHER" id="PTHR30026">
    <property type="entry name" value="OUTER MEMBRANE PROTEIN TOLC"/>
    <property type="match status" value="1"/>
</dbReference>
<name>A0A383DPZ0_9ZZZZ</name>
<feature type="coiled-coil region" evidence="7">
    <location>
        <begin position="84"/>
        <end position="143"/>
    </location>
</feature>
<dbReference type="GO" id="GO:0015562">
    <property type="term" value="F:efflux transmembrane transporter activity"/>
    <property type="evidence" value="ECO:0007669"/>
    <property type="project" value="InterPro"/>
</dbReference>
<evidence type="ECO:0000256" key="1">
    <source>
        <dbReference type="ARBA" id="ARBA00004442"/>
    </source>
</evidence>
<comment type="subcellular location">
    <subcellularLocation>
        <location evidence="1">Cell outer membrane</location>
    </subcellularLocation>
</comment>
<dbReference type="PANTHER" id="PTHR30026:SF20">
    <property type="entry name" value="OUTER MEMBRANE PROTEIN TOLC"/>
    <property type="match status" value="1"/>
</dbReference>
<sequence>LAERNDPSYRQVISKHRAILESKPQARSQLLPSLDITANTKRNAQDITTSGSSVGSDGEIDFNSHGYSLNLSQPLFHRDRFIALSQADSQINESEAKLAKAQQDLIITVSETYFNVLRSIDNLEFAKIEVKSLSRQLEEANQRFEVGLSAITDVQEARAGYDLAVAREIQATNGIDNAKEGVRELTGEYIDEFDGLGKNITLIKPDPEEISSWTELSIEQNLNISAANFALETA</sequence>
<evidence type="ECO:0000256" key="4">
    <source>
        <dbReference type="ARBA" id="ARBA00022692"/>
    </source>
</evidence>
<dbReference type="EMBL" id="UINC01219212">
    <property type="protein sequence ID" value="SVE46582.1"/>
    <property type="molecule type" value="Genomic_DNA"/>
</dbReference>
<dbReference type="Gene3D" id="1.20.1600.10">
    <property type="entry name" value="Outer membrane efflux proteins (OEP)"/>
    <property type="match status" value="1"/>
</dbReference>
<keyword evidence="4" id="KW-0812">Transmembrane</keyword>
<protein>
    <submittedName>
        <fullName evidence="8">Uncharacterized protein</fullName>
    </submittedName>
</protein>
<evidence type="ECO:0000256" key="7">
    <source>
        <dbReference type="SAM" id="Coils"/>
    </source>
</evidence>
<feature type="non-terminal residue" evidence="8">
    <location>
        <position position="234"/>
    </location>
</feature>